<evidence type="ECO:0000313" key="7">
    <source>
        <dbReference type="WBParaSite" id="TCNE_0000568401-mRNA-1"/>
    </source>
</evidence>
<feature type="compositionally biased region" description="Polar residues" evidence="4">
    <location>
        <begin position="581"/>
        <end position="590"/>
    </location>
</feature>
<dbReference type="AlphaFoldDB" id="A0A183UB14"/>
<dbReference type="Pfam" id="PF10595">
    <property type="entry name" value="FAM161A_B"/>
    <property type="match status" value="1"/>
</dbReference>
<dbReference type="GO" id="GO:0005856">
    <property type="term" value="C:cytoskeleton"/>
    <property type="evidence" value="ECO:0007669"/>
    <property type="project" value="UniProtKB-ARBA"/>
</dbReference>
<organism evidence="6 7">
    <name type="scientific">Toxocara canis</name>
    <name type="common">Canine roundworm</name>
    <dbReference type="NCBI Taxonomy" id="6265"/>
    <lineage>
        <taxon>Eukaryota</taxon>
        <taxon>Metazoa</taxon>
        <taxon>Ecdysozoa</taxon>
        <taxon>Nematoda</taxon>
        <taxon>Chromadorea</taxon>
        <taxon>Rhabditida</taxon>
        <taxon>Spirurina</taxon>
        <taxon>Ascaridomorpha</taxon>
        <taxon>Ascaridoidea</taxon>
        <taxon>Toxocaridae</taxon>
        <taxon>Toxocara</taxon>
    </lineage>
</organism>
<dbReference type="GO" id="GO:0005929">
    <property type="term" value="C:cilium"/>
    <property type="evidence" value="ECO:0007669"/>
    <property type="project" value="TreeGrafter"/>
</dbReference>
<accession>A0A183UB14</accession>
<protein>
    <submittedName>
        <fullName evidence="7">Trichohyalin</fullName>
    </submittedName>
</protein>
<dbReference type="GO" id="GO:0044782">
    <property type="term" value="P:cilium organization"/>
    <property type="evidence" value="ECO:0007669"/>
    <property type="project" value="TreeGrafter"/>
</dbReference>
<dbReference type="PANTHER" id="PTHR21501">
    <property type="entry name" value="PROTEIN FAM-161"/>
    <property type="match status" value="1"/>
</dbReference>
<feature type="compositionally biased region" description="Basic and acidic residues" evidence="4">
    <location>
        <begin position="548"/>
        <end position="558"/>
    </location>
</feature>
<evidence type="ECO:0000256" key="2">
    <source>
        <dbReference type="ARBA" id="ARBA00023054"/>
    </source>
</evidence>
<dbReference type="EMBL" id="UYWY01019381">
    <property type="protein sequence ID" value="VDM36894.1"/>
    <property type="molecule type" value="Genomic_DNA"/>
</dbReference>
<proteinExistence type="inferred from homology"/>
<dbReference type="Proteomes" id="UP000050794">
    <property type="component" value="Unassembled WGS sequence"/>
</dbReference>
<comment type="similarity">
    <text evidence="1">Belongs to the FAM161 family.</text>
</comment>
<feature type="coiled-coil region" evidence="3">
    <location>
        <begin position="158"/>
        <end position="215"/>
    </location>
</feature>
<reference evidence="5 6" key="2">
    <citation type="submission" date="2018-11" db="EMBL/GenBank/DDBJ databases">
        <authorList>
            <consortium name="Pathogen Informatics"/>
        </authorList>
    </citation>
    <scope>NUCLEOTIDE SEQUENCE [LARGE SCALE GENOMIC DNA]</scope>
</reference>
<evidence type="ECO:0000313" key="5">
    <source>
        <dbReference type="EMBL" id="VDM36894.1"/>
    </source>
</evidence>
<feature type="compositionally biased region" description="Low complexity" evidence="4">
    <location>
        <begin position="534"/>
        <end position="544"/>
    </location>
</feature>
<sequence length="617" mass="71652">MQEALEDSESNRECVEWTKLSAHWTQQTDFYRASLLCDDSRLRDATFMSNLSQLRQQHKRTFSIIELLCNANDVYAKPLSTSTYGADMFDYCNRGYLDGCRSKSAQSLLHSCECWQEERTVQFTEEEWIPQITVPKPFHMTLRDEKAPIKATYSQKFINELTERKKEEVRKSEEAASKLRFKAREVPKSTYEPLYEQMQVEMERAREERRHRAAQKVERSRRPCTAIPTSTPNFHMRRCVSAEASEWGKHETFRANEVPISVYVPPYKDEIQAALRARARAERAIKLIQASKAPAGMQIPDFKRIHQMLSDKLEKAPVRPTTVATPFHFECDDRVRSHHVRPLIPSTNESWVQCKEESIMKSKPRRRSVSVSNLTESAAFNVRLNHASLLRNEAIKMRMRKLEAEKNRSRDFWKAVNEENHISRQRLKQKLAAEDIVANEIQRKLDEKRKEQEIRTEQYRRDLEAMNRRVMGRALILEQQEMLIEKQRYFSALSLNHFIIAEFEKKYEESMAKVRAGIKKVTFKELSAREKTSDFSSSTSSSSRKSSKKENDHLKSEESIVDDEYNNSSFETDTGDEEDSIASNTDSATLSDDKLSKISERSEKTASPSSSDSTSTT</sequence>
<dbReference type="InterPro" id="IPR019579">
    <property type="entry name" value="FAM161A/B"/>
</dbReference>
<dbReference type="InterPro" id="IPR051655">
    <property type="entry name" value="FAM161"/>
</dbReference>
<dbReference type="PANTHER" id="PTHR21501:SF1">
    <property type="entry name" value="PROTEIN FAM-161"/>
    <property type="match status" value="1"/>
</dbReference>
<evidence type="ECO:0000313" key="6">
    <source>
        <dbReference type="Proteomes" id="UP000050794"/>
    </source>
</evidence>
<keyword evidence="2 3" id="KW-0175">Coiled coil</keyword>
<gene>
    <name evidence="5" type="ORF">TCNE_LOCUS5684</name>
</gene>
<feature type="region of interest" description="Disordered" evidence="4">
    <location>
        <begin position="531"/>
        <end position="617"/>
    </location>
</feature>
<dbReference type="WBParaSite" id="TCNE_0000568401-mRNA-1">
    <property type="protein sequence ID" value="TCNE_0000568401-mRNA-1"/>
    <property type="gene ID" value="TCNE_0000568401"/>
</dbReference>
<feature type="compositionally biased region" description="Basic and acidic residues" evidence="4">
    <location>
        <begin position="591"/>
        <end position="604"/>
    </location>
</feature>
<keyword evidence="6" id="KW-1185">Reference proteome</keyword>
<evidence type="ECO:0000256" key="4">
    <source>
        <dbReference type="SAM" id="MobiDB-lite"/>
    </source>
</evidence>
<evidence type="ECO:0000256" key="3">
    <source>
        <dbReference type="SAM" id="Coils"/>
    </source>
</evidence>
<name>A0A183UB14_TOXCA</name>
<reference evidence="7" key="1">
    <citation type="submission" date="2016-06" db="UniProtKB">
        <authorList>
            <consortium name="WormBaseParasite"/>
        </authorList>
    </citation>
    <scope>IDENTIFICATION</scope>
</reference>
<evidence type="ECO:0000256" key="1">
    <source>
        <dbReference type="ARBA" id="ARBA00006663"/>
    </source>
</evidence>
<feature type="coiled-coil region" evidence="3">
    <location>
        <begin position="424"/>
        <end position="469"/>
    </location>
</feature>
<feature type="compositionally biased region" description="Low complexity" evidence="4">
    <location>
        <begin position="605"/>
        <end position="617"/>
    </location>
</feature>